<dbReference type="Gene3D" id="1.10.150.240">
    <property type="entry name" value="Putative phosphatase, domain 2"/>
    <property type="match status" value="1"/>
</dbReference>
<dbReference type="GO" id="GO:0006281">
    <property type="term" value="P:DNA repair"/>
    <property type="evidence" value="ECO:0007669"/>
    <property type="project" value="TreeGrafter"/>
</dbReference>
<evidence type="ECO:0000256" key="3">
    <source>
        <dbReference type="ARBA" id="ARBA00006171"/>
    </source>
</evidence>
<keyword evidence="5" id="KW-0378">Hydrolase</keyword>
<comment type="catalytic activity">
    <reaction evidence="1">
        <text>2-phosphoglycolate + H2O = glycolate + phosphate</text>
        <dbReference type="Rhea" id="RHEA:14369"/>
        <dbReference type="ChEBI" id="CHEBI:15377"/>
        <dbReference type="ChEBI" id="CHEBI:29805"/>
        <dbReference type="ChEBI" id="CHEBI:43474"/>
        <dbReference type="ChEBI" id="CHEBI:58033"/>
        <dbReference type="EC" id="3.1.3.18"/>
    </reaction>
</comment>
<dbReference type="Gene3D" id="3.40.50.1000">
    <property type="entry name" value="HAD superfamily/HAD-like"/>
    <property type="match status" value="1"/>
</dbReference>
<dbReference type="KEGG" id="bgp:BGL_2c02590"/>
<evidence type="ECO:0000256" key="1">
    <source>
        <dbReference type="ARBA" id="ARBA00000830"/>
    </source>
</evidence>
<dbReference type="GO" id="GO:0005829">
    <property type="term" value="C:cytosol"/>
    <property type="evidence" value="ECO:0007669"/>
    <property type="project" value="TreeGrafter"/>
</dbReference>
<dbReference type="InterPro" id="IPR036412">
    <property type="entry name" value="HAD-like_sf"/>
</dbReference>
<protein>
    <recommendedName>
        <fullName evidence="4">phosphoglycolate phosphatase</fullName>
        <ecNumber evidence="4">3.1.3.18</ecNumber>
    </recommendedName>
</protein>
<dbReference type="GO" id="GO:0008967">
    <property type="term" value="F:phosphoglycolate phosphatase activity"/>
    <property type="evidence" value="ECO:0007669"/>
    <property type="project" value="UniProtKB-EC"/>
</dbReference>
<dbReference type="PANTHER" id="PTHR43434:SF1">
    <property type="entry name" value="PHOSPHOGLYCOLATE PHOSPHATASE"/>
    <property type="match status" value="1"/>
</dbReference>
<evidence type="ECO:0000313" key="5">
    <source>
        <dbReference type="EMBL" id="AJK48355.1"/>
    </source>
</evidence>
<name>A0A0B6S501_BURPL</name>
<dbReference type="Proteomes" id="UP000031838">
    <property type="component" value="Chromosome 2"/>
</dbReference>
<dbReference type="Pfam" id="PF13419">
    <property type="entry name" value="HAD_2"/>
    <property type="match status" value="1"/>
</dbReference>
<evidence type="ECO:0000256" key="2">
    <source>
        <dbReference type="ARBA" id="ARBA00004818"/>
    </source>
</evidence>
<keyword evidence="6" id="KW-1185">Reference proteome</keyword>
<proteinExistence type="inferred from homology"/>
<dbReference type="HOGENOM" id="CLU_100976_0_0_4"/>
<dbReference type="InterPro" id="IPR041492">
    <property type="entry name" value="HAD_2"/>
</dbReference>
<dbReference type="InterPro" id="IPR050155">
    <property type="entry name" value="HAD-like_hydrolase_sf"/>
</dbReference>
<accession>A0A0B6S501</accession>
<dbReference type="EMBL" id="CP002581">
    <property type="protein sequence ID" value="AJK48355.1"/>
    <property type="molecule type" value="Genomic_DNA"/>
</dbReference>
<reference evidence="5 6" key="2">
    <citation type="journal article" date="2016" name="Appl. Microbiol. Biotechnol.">
        <title>Mutations improving production and secretion of extracellular lipase by Burkholderia glumae PG1.</title>
        <authorList>
            <person name="Knapp A."/>
            <person name="Voget S."/>
            <person name="Gao R."/>
            <person name="Zaburannyi N."/>
            <person name="Krysciak D."/>
            <person name="Breuer M."/>
            <person name="Hauer B."/>
            <person name="Streit W.R."/>
            <person name="Muller R."/>
            <person name="Daniel R."/>
            <person name="Jaeger K.E."/>
        </authorList>
    </citation>
    <scope>NUCLEOTIDE SEQUENCE [LARGE SCALE GENOMIC DNA]</scope>
    <source>
        <strain evidence="5 6">PG1</strain>
    </source>
</reference>
<evidence type="ECO:0000256" key="4">
    <source>
        <dbReference type="ARBA" id="ARBA00013078"/>
    </source>
</evidence>
<dbReference type="InterPro" id="IPR023198">
    <property type="entry name" value="PGP-like_dom2"/>
</dbReference>
<dbReference type="RefSeq" id="WP_042627012.1">
    <property type="nucleotide sequence ID" value="NZ_CP002581.1"/>
</dbReference>
<comment type="pathway">
    <text evidence="2">Organic acid metabolism; glycolate biosynthesis; glycolate from 2-phosphoglycolate: step 1/1.</text>
</comment>
<dbReference type="InterPro" id="IPR023214">
    <property type="entry name" value="HAD_sf"/>
</dbReference>
<dbReference type="SUPFAM" id="SSF56784">
    <property type="entry name" value="HAD-like"/>
    <property type="match status" value="1"/>
</dbReference>
<dbReference type="SFLD" id="SFLDG01129">
    <property type="entry name" value="C1.5:_HAD__Beta-PGM__Phosphata"/>
    <property type="match status" value="1"/>
</dbReference>
<sequence>MPHPIPFTTIRAIAFDFDGVILDSVWMKVNLFLECYEDYGRPLTPAQRAKMLAHLTHHGGVGRVAKFAHYESAIFGREPDPEVVTTLARRYSELLMPRIDACPELPGARAFLERMQGRLSLHLISGTTDDDLRHITQRRDFARYFRTIAGSPTTKPVAFADVLRHGGWQPAEVLAIGDSWTEFDAARELGMPFAGIVAPGEPNPFPDPVPVYADMAALGAAWDEADATACRGRISR</sequence>
<dbReference type="PANTHER" id="PTHR43434">
    <property type="entry name" value="PHOSPHOGLYCOLATE PHOSPHATASE"/>
    <property type="match status" value="1"/>
</dbReference>
<comment type="similarity">
    <text evidence="3">Belongs to the HAD-like hydrolase superfamily. CbbY/CbbZ/Gph/YieH family.</text>
</comment>
<dbReference type="SFLD" id="SFLDS00003">
    <property type="entry name" value="Haloacid_Dehalogenase"/>
    <property type="match status" value="1"/>
</dbReference>
<organism evidence="5 6">
    <name type="scientific">Burkholderia plantarii</name>
    <dbReference type="NCBI Taxonomy" id="41899"/>
    <lineage>
        <taxon>Bacteria</taxon>
        <taxon>Pseudomonadati</taxon>
        <taxon>Pseudomonadota</taxon>
        <taxon>Betaproteobacteria</taxon>
        <taxon>Burkholderiales</taxon>
        <taxon>Burkholderiaceae</taxon>
        <taxon>Burkholderia</taxon>
    </lineage>
</organism>
<gene>
    <name evidence="5" type="ORF">BGL_2c02590</name>
</gene>
<reference evidence="6" key="1">
    <citation type="submission" date="2011-03" db="EMBL/GenBank/DDBJ databases">
        <authorList>
            <person name="Voget S."/>
            <person name="Streit W.R."/>
            <person name="Jaeger K.E."/>
            <person name="Daniel R."/>
        </authorList>
    </citation>
    <scope>NUCLEOTIDE SEQUENCE [LARGE SCALE GENOMIC DNA]</scope>
    <source>
        <strain evidence="6">PG1</strain>
    </source>
</reference>
<dbReference type="EC" id="3.1.3.18" evidence="4"/>
<evidence type="ECO:0000313" key="6">
    <source>
        <dbReference type="Proteomes" id="UP000031838"/>
    </source>
</evidence>
<dbReference type="AlphaFoldDB" id="A0A0B6S501"/>